<dbReference type="EMBL" id="GBXM01038334">
    <property type="protein sequence ID" value="JAH70243.1"/>
    <property type="molecule type" value="Transcribed_RNA"/>
</dbReference>
<protein>
    <submittedName>
        <fullName evidence="1">Uncharacterized protein</fullName>
    </submittedName>
</protein>
<name>A0A0E9UZ62_ANGAN</name>
<sequence>MEIWLVVSSNKYILTGDGCHPA</sequence>
<organism evidence="1">
    <name type="scientific">Anguilla anguilla</name>
    <name type="common">European freshwater eel</name>
    <name type="synonym">Muraena anguilla</name>
    <dbReference type="NCBI Taxonomy" id="7936"/>
    <lineage>
        <taxon>Eukaryota</taxon>
        <taxon>Metazoa</taxon>
        <taxon>Chordata</taxon>
        <taxon>Craniata</taxon>
        <taxon>Vertebrata</taxon>
        <taxon>Euteleostomi</taxon>
        <taxon>Actinopterygii</taxon>
        <taxon>Neopterygii</taxon>
        <taxon>Teleostei</taxon>
        <taxon>Anguilliformes</taxon>
        <taxon>Anguillidae</taxon>
        <taxon>Anguilla</taxon>
    </lineage>
</organism>
<proteinExistence type="predicted"/>
<reference evidence="1" key="1">
    <citation type="submission" date="2014-11" db="EMBL/GenBank/DDBJ databases">
        <authorList>
            <person name="Amaro Gonzalez C."/>
        </authorList>
    </citation>
    <scope>NUCLEOTIDE SEQUENCE</scope>
</reference>
<accession>A0A0E9UZ62</accession>
<evidence type="ECO:0000313" key="1">
    <source>
        <dbReference type="EMBL" id="JAH70243.1"/>
    </source>
</evidence>
<dbReference type="AlphaFoldDB" id="A0A0E9UZ62"/>
<reference evidence="1" key="2">
    <citation type="journal article" date="2015" name="Fish Shellfish Immunol.">
        <title>Early steps in the European eel (Anguilla anguilla)-Vibrio vulnificus interaction in the gills: Role of the RtxA13 toxin.</title>
        <authorList>
            <person name="Callol A."/>
            <person name="Pajuelo D."/>
            <person name="Ebbesson L."/>
            <person name="Teles M."/>
            <person name="MacKenzie S."/>
            <person name="Amaro C."/>
        </authorList>
    </citation>
    <scope>NUCLEOTIDE SEQUENCE</scope>
</reference>